<proteinExistence type="predicted"/>
<dbReference type="Proteomes" id="UP000069030">
    <property type="component" value="Chromosome"/>
</dbReference>
<gene>
    <name evidence="1" type="ORF">AS202_02790</name>
</gene>
<dbReference type="KEGG" id="mod:AS202_02790"/>
<dbReference type="GO" id="GO:0006508">
    <property type="term" value="P:proteolysis"/>
    <property type="evidence" value="ECO:0007669"/>
    <property type="project" value="InterPro"/>
</dbReference>
<dbReference type="RefSeq" id="WP_006259579.1">
    <property type="nucleotide sequence ID" value="NZ_BCMQ01000017.1"/>
</dbReference>
<evidence type="ECO:0000313" key="1">
    <source>
        <dbReference type="EMBL" id="ALU25151.1"/>
    </source>
</evidence>
<dbReference type="InterPro" id="IPR045175">
    <property type="entry name" value="M28_fam"/>
</dbReference>
<accession>A0A0S7EC54</accession>
<dbReference type="PANTHER" id="PTHR12147:SF26">
    <property type="entry name" value="PEPTIDASE M28 DOMAIN-CONTAINING PROTEIN"/>
    <property type="match status" value="1"/>
</dbReference>
<dbReference type="SUPFAM" id="SSF53187">
    <property type="entry name" value="Zn-dependent exopeptidases"/>
    <property type="match status" value="1"/>
</dbReference>
<dbReference type="eggNOG" id="COG2234">
    <property type="taxonomic scope" value="Bacteria"/>
</dbReference>
<dbReference type="Gene3D" id="3.40.630.10">
    <property type="entry name" value="Zn peptidases"/>
    <property type="match status" value="1"/>
</dbReference>
<name>A0A0S7EC54_9FLAO</name>
<dbReference type="EMBL" id="CP013690">
    <property type="protein sequence ID" value="ALU25151.1"/>
    <property type="molecule type" value="Genomic_DNA"/>
</dbReference>
<dbReference type="Pfam" id="PF04389">
    <property type="entry name" value="Peptidase_M28"/>
    <property type="match status" value="1"/>
</dbReference>
<dbReference type="InterPro" id="IPR007484">
    <property type="entry name" value="Peptidase_M28"/>
</dbReference>
<dbReference type="GO" id="GO:0008235">
    <property type="term" value="F:metalloexopeptidase activity"/>
    <property type="evidence" value="ECO:0007669"/>
    <property type="project" value="InterPro"/>
</dbReference>
<sequence length="310" mass="34872">MRILSLLAAVLLVGCATTKTPSVVKANAEQKNIKETLYYLASDELLGRDTGTEGGKMAGEYLAKRLEEYKIKPYYSSYNDTLQNVADAWNIVGVIPGSDETLKNEVVVLGAHYDHIGIEKPVDGDSIANGANDNAAGTAILLELARNLKLQNNKRTVLVAFFTGEEKGLWGSKHLAERLKKENVNVVSMLNFEMLGLPMKRDYMTYLTGYDLSTMATKLNELAGKPIVGKLEKAEEFNLFKRSDNYPFYQMFKVPCQTFSSFDFENYEYYHHVKDEAHLMDLNFMTSFTQDIIPVVNKLVNLAPGEIRMY</sequence>
<dbReference type="AlphaFoldDB" id="A0A0S7EC54"/>
<dbReference type="PROSITE" id="PS51257">
    <property type="entry name" value="PROKAR_LIPOPROTEIN"/>
    <property type="match status" value="1"/>
</dbReference>
<dbReference type="PANTHER" id="PTHR12147">
    <property type="entry name" value="METALLOPEPTIDASE M28 FAMILY MEMBER"/>
    <property type="match status" value="1"/>
</dbReference>
<organism evidence="1 2">
    <name type="scientific">Myroides odoratimimus</name>
    <dbReference type="NCBI Taxonomy" id="76832"/>
    <lineage>
        <taxon>Bacteria</taxon>
        <taxon>Pseudomonadati</taxon>
        <taxon>Bacteroidota</taxon>
        <taxon>Flavobacteriia</taxon>
        <taxon>Flavobacteriales</taxon>
        <taxon>Flavobacteriaceae</taxon>
        <taxon>Myroides</taxon>
    </lineage>
</organism>
<evidence type="ECO:0000313" key="2">
    <source>
        <dbReference type="Proteomes" id="UP000069030"/>
    </source>
</evidence>
<protein>
    <submittedName>
        <fullName evidence="1">Peptidase M28</fullName>
    </submittedName>
</protein>
<reference evidence="1 2" key="1">
    <citation type="journal article" date="2016" name="J. Zhejiang Univ. Sci. B">
        <title>Antibiotic resistance mechanisms of Myroides sp.</title>
        <authorList>
            <person name="Hu S."/>
            <person name="Yuan S."/>
            <person name="Qu H."/>
            <person name="Jiang T."/>
            <person name="Zhou Y."/>
            <person name="Wang M."/>
            <person name="Ming D."/>
        </authorList>
    </citation>
    <scope>NUCLEOTIDE SEQUENCE [LARGE SCALE GENOMIC DNA]</scope>
    <source>
        <strain evidence="1 2">PR63039</strain>
    </source>
</reference>